<protein>
    <submittedName>
        <fullName evidence="2">Uncharacterized protein</fullName>
    </submittedName>
</protein>
<feature type="transmembrane region" description="Helical" evidence="1">
    <location>
        <begin position="138"/>
        <end position="159"/>
    </location>
</feature>
<gene>
    <name evidence="2" type="ORF">PFISCL1PPCAC_17924</name>
</gene>
<evidence type="ECO:0000313" key="3">
    <source>
        <dbReference type="Proteomes" id="UP001432322"/>
    </source>
</evidence>
<dbReference type="AlphaFoldDB" id="A0AAV5W6N0"/>
<dbReference type="Proteomes" id="UP001432322">
    <property type="component" value="Unassembled WGS sequence"/>
</dbReference>
<evidence type="ECO:0000256" key="1">
    <source>
        <dbReference type="SAM" id="Phobius"/>
    </source>
</evidence>
<feature type="transmembrane region" description="Helical" evidence="1">
    <location>
        <begin position="81"/>
        <end position="100"/>
    </location>
</feature>
<accession>A0AAV5W6N0</accession>
<keyword evidence="1" id="KW-1133">Transmembrane helix</keyword>
<proteinExistence type="predicted"/>
<comment type="caution">
    <text evidence="2">The sequence shown here is derived from an EMBL/GenBank/DDBJ whole genome shotgun (WGS) entry which is preliminary data.</text>
</comment>
<organism evidence="2 3">
    <name type="scientific">Pristionchus fissidentatus</name>
    <dbReference type="NCBI Taxonomy" id="1538716"/>
    <lineage>
        <taxon>Eukaryota</taxon>
        <taxon>Metazoa</taxon>
        <taxon>Ecdysozoa</taxon>
        <taxon>Nematoda</taxon>
        <taxon>Chromadorea</taxon>
        <taxon>Rhabditida</taxon>
        <taxon>Rhabditina</taxon>
        <taxon>Diplogasteromorpha</taxon>
        <taxon>Diplogasteroidea</taxon>
        <taxon>Neodiplogasteridae</taxon>
        <taxon>Pristionchus</taxon>
    </lineage>
</organism>
<keyword evidence="1" id="KW-0812">Transmembrane</keyword>
<keyword evidence="3" id="KW-1185">Reference proteome</keyword>
<feature type="transmembrane region" description="Helical" evidence="1">
    <location>
        <begin position="46"/>
        <end position="69"/>
    </location>
</feature>
<feature type="transmembrane region" description="Helical" evidence="1">
    <location>
        <begin position="107"/>
        <end position="126"/>
    </location>
</feature>
<sequence>DLMNAYETREENKNRLRNKDPTVRFSRWLGRSRCTPTSILCLDAILFSRIIAVFAVIYCVSLDIGLFIMSTNTDLAMLEGLFQMIMFFPQAIVSCLALCARHAKIMAIAVVSQSGIALLTMMVSALELSLSQNTGNVIVVSLFTLILSLFTMWTFICAFKQLDENRMRRSYLTNRKERHVSVPAMPH</sequence>
<evidence type="ECO:0000313" key="2">
    <source>
        <dbReference type="EMBL" id="GMT26627.1"/>
    </source>
</evidence>
<reference evidence="2" key="1">
    <citation type="submission" date="2023-10" db="EMBL/GenBank/DDBJ databases">
        <title>Genome assembly of Pristionchus species.</title>
        <authorList>
            <person name="Yoshida K."/>
            <person name="Sommer R.J."/>
        </authorList>
    </citation>
    <scope>NUCLEOTIDE SEQUENCE</scope>
    <source>
        <strain evidence="2">RS5133</strain>
    </source>
</reference>
<name>A0AAV5W6N0_9BILA</name>
<keyword evidence="1" id="KW-0472">Membrane</keyword>
<dbReference type="EMBL" id="BTSY01000005">
    <property type="protein sequence ID" value="GMT26627.1"/>
    <property type="molecule type" value="Genomic_DNA"/>
</dbReference>
<feature type="non-terminal residue" evidence="2">
    <location>
        <position position="1"/>
    </location>
</feature>